<reference evidence="4" key="1">
    <citation type="submission" date="2016-10" db="EMBL/GenBank/DDBJ databases">
        <authorList>
            <person name="Varghese N."/>
            <person name="Submissions S."/>
        </authorList>
    </citation>
    <scope>NUCLEOTIDE SEQUENCE [LARGE SCALE GENOMIC DNA]</scope>
    <source>
        <strain evidence="4">DSM 173</strain>
    </source>
</reference>
<dbReference type="InterPro" id="IPR036761">
    <property type="entry name" value="TTHA0802/YceI-like_sf"/>
</dbReference>
<feature type="signal peptide" evidence="1">
    <location>
        <begin position="1"/>
        <end position="23"/>
    </location>
</feature>
<dbReference type="OrthoDB" id="9793816at2"/>
<sequence length="201" mass="21969">MRNPMLSMLLTGALALSAAPVVADWTLDAERSAVTYVTIKAKDIAENNRFQELHGHIDDSGQVVVSLMLDSVETLIPIRNERMRDILFETTNYKEAQLQAQLDPKLLASLPVGQIQRVAAEGQLTLHGQSQQLTLSMLVGRLDVNTVMVASTEPLLIEASKFGLSDRVEKLREIAGLQSISEAVPVVFVVTFTQKTAAVSE</sequence>
<gene>
    <name evidence="3" type="ORF">SAMN05421644_10419</name>
</gene>
<feature type="domain" description="Lipid/polyisoprenoid-binding YceI-like" evidence="2">
    <location>
        <begin position="24"/>
        <end position="193"/>
    </location>
</feature>
<accession>A0A1H3BUV0</accession>
<feature type="chain" id="PRO_5011524414" evidence="1">
    <location>
        <begin position="24"/>
        <end position="201"/>
    </location>
</feature>
<dbReference type="PANTHER" id="PTHR34406">
    <property type="entry name" value="PROTEIN YCEI"/>
    <property type="match status" value="1"/>
</dbReference>
<dbReference type="SUPFAM" id="SSF101874">
    <property type="entry name" value="YceI-like"/>
    <property type="match status" value="1"/>
</dbReference>
<dbReference type="Pfam" id="PF04264">
    <property type="entry name" value="YceI"/>
    <property type="match status" value="1"/>
</dbReference>
<dbReference type="Proteomes" id="UP000198672">
    <property type="component" value="Unassembled WGS sequence"/>
</dbReference>
<dbReference type="Gene3D" id="2.40.128.110">
    <property type="entry name" value="Lipid/polyisoprenoid-binding, YceI-like"/>
    <property type="match status" value="1"/>
</dbReference>
<dbReference type="PANTHER" id="PTHR34406:SF1">
    <property type="entry name" value="PROTEIN YCEI"/>
    <property type="match status" value="1"/>
</dbReference>
<evidence type="ECO:0000313" key="4">
    <source>
        <dbReference type="Proteomes" id="UP000198672"/>
    </source>
</evidence>
<keyword evidence="4" id="KW-1185">Reference proteome</keyword>
<dbReference type="SMART" id="SM00867">
    <property type="entry name" value="YceI"/>
    <property type="match status" value="1"/>
</dbReference>
<evidence type="ECO:0000313" key="3">
    <source>
        <dbReference type="EMBL" id="SDX45800.1"/>
    </source>
</evidence>
<organism evidence="3 4">
    <name type="scientific">Allochromatium warmingii</name>
    <name type="common">Chromatium warmingii</name>
    <dbReference type="NCBI Taxonomy" id="61595"/>
    <lineage>
        <taxon>Bacteria</taxon>
        <taxon>Pseudomonadati</taxon>
        <taxon>Pseudomonadota</taxon>
        <taxon>Gammaproteobacteria</taxon>
        <taxon>Chromatiales</taxon>
        <taxon>Chromatiaceae</taxon>
        <taxon>Allochromatium</taxon>
    </lineage>
</organism>
<dbReference type="AlphaFoldDB" id="A0A1H3BUV0"/>
<name>A0A1H3BUV0_ALLWA</name>
<dbReference type="InterPro" id="IPR007372">
    <property type="entry name" value="Lipid/polyisoprenoid-bd_YceI"/>
</dbReference>
<proteinExistence type="predicted"/>
<dbReference type="PIRSF" id="PIRSF029811">
    <property type="entry name" value="UCP029811"/>
    <property type="match status" value="1"/>
</dbReference>
<keyword evidence="1" id="KW-0732">Signal</keyword>
<dbReference type="InterPro" id="IPR027016">
    <property type="entry name" value="UCP029811"/>
</dbReference>
<dbReference type="STRING" id="61595.SAMN05421644_10419"/>
<dbReference type="EMBL" id="FNOW01000004">
    <property type="protein sequence ID" value="SDX45800.1"/>
    <property type="molecule type" value="Genomic_DNA"/>
</dbReference>
<evidence type="ECO:0000256" key="1">
    <source>
        <dbReference type="SAM" id="SignalP"/>
    </source>
</evidence>
<evidence type="ECO:0000259" key="2">
    <source>
        <dbReference type="SMART" id="SM00867"/>
    </source>
</evidence>
<dbReference type="RefSeq" id="WP_091331933.1">
    <property type="nucleotide sequence ID" value="NZ_FNOW01000004.1"/>
</dbReference>
<protein>
    <submittedName>
        <fullName evidence="3">Polyisoprenoid-binding protein YceI</fullName>
    </submittedName>
</protein>